<sequence>MAKTNRPKDTNQLAKLIADIATGEADNDTPEDTKNPAAVALGRLGGLKGGKARASKLTPEQRKEIAQKAAQKRWKKED</sequence>
<comment type="caution">
    <text evidence="2">The sequence shown here is derived from an EMBL/GenBank/DDBJ whole genome shotgun (WGS) entry which is preliminary data.</text>
</comment>
<dbReference type="EMBL" id="JBHSMA010000002">
    <property type="protein sequence ID" value="MFC5409713.1"/>
    <property type="molecule type" value="Genomic_DNA"/>
</dbReference>
<name>A0ABW0IAZ3_9BACT</name>
<evidence type="ECO:0008006" key="4">
    <source>
        <dbReference type="Google" id="ProtNLM"/>
    </source>
</evidence>
<evidence type="ECO:0000313" key="3">
    <source>
        <dbReference type="Proteomes" id="UP001596106"/>
    </source>
</evidence>
<feature type="region of interest" description="Disordered" evidence="1">
    <location>
        <begin position="41"/>
        <end position="78"/>
    </location>
</feature>
<keyword evidence="3" id="KW-1185">Reference proteome</keyword>
<accession>A0ABW0IAZ3</accession>
<protein>
    <recommendedName>
        <fullName evidence="4">Histone H1</fullName>
    </recommendedName>
</protein>
<evidence type="ECO:0000313" key="2">
    <source>
        <dbReference type="EMBL" id="MFC5409713.1"/>
    </source>
</evidence>
<evidence type="ECO:0000256" key="1">
    <source>
        <dbReference type="SAM" id="MobiDB-lite"/>
    </source>
</evidence>
<reference evidence="3" key="1">
    <citation type="journal article" date="2019" name="Int. J. Syst. Evol. Microbiol.">
        <title>The Global Catalogue of Microorganisms (GCM) 10K type strain sequencing project: providing services to taxonomists for standard genome sequencing and annotation.</title>
        <authorList>
            <consortium name="The Broad Institute Genomics Platform"/>
            <consortium name="The Broad Institute Genome Sequencing Center for Infectious Disease"/>
            <person name="Wu L."/>
            <person name="Ma J."/>
        </authorList>
    </citation>
    <scope>NUCLEOTIDE SEQUENCE [LARGE SCALE GENOMIC DNA]</scope>
    <source>
        <strain evidence="3">CCUG 55250</strain>
    </source>
</reference>
<proteinExistence type="predicted"/>
<gene>
    <name evidence="2" type="ORF">ACFPMF_10370</name>
</gene>
<dbReference type="RefSeq" id="WP_379844094.1">
    <property type="nucleotide sequence ID" value="NZ_JBHSMA010000002.1"/>
</dbReference>
<dbReference type="Proteomes" id="UP001596106">
    <property type="component" value="Unassembled WGS sequence"/>
</dbReference>
<organism evidence="2 3">
    <name type="scientific">Larkinella bovis</name>
    <dbReference type="NCBI Taxonomy" id="683041"/>
    <lineage>
        <taxon>Bacteria</taxon>
        <taxon>Pseudomonadati</taxon>
        <taxon>Bacteroidota</taxon>
        <taxon>Cytophagia</taxon>
        <taxon>Cytophagales</taxon>
        <taxon>Spirosomataceae</taxon>
        <taxon>Larkinella</taxon>
    </lineage>
</organism>